<evidence type="ECO:0000256" key="2">
    <source>
        <dbReference type="ARBA" id="ARBA00023125"/>
    </source>
</evidence>
<dbReference type="InterPro" id="IPR039420">
    <property type="entry name" value="WalR-like"/>
</dbReference>
<dbReference type="PROSITE" id="PS50043">
    <property type="entry name" value="HTH_LUXR_2"/>
    <property type="match status" value="1"/>
</dbReference>
<dbReference type="RefSeq" id="WP_348956594.1">
    <property type="nucleotide sequence ID" value="NZ_JBDZYD010000020.1"/>
</dbReference>
<keyword evidence="2" id="KW-0238">DNA-binding</keyword>
<dbReference type="SMART" id="SM00421">
    <property type="entry name" value="HTH_LUXR"/>
    <property type="match status" value="1"/>
</dbReference>
<feature type="domain" description="HTH luxR-type" evidence="4">
    <location>
        <begin position="150"/>
        <end position="215"/>
    </location>
</feature>
<comment type="caution">
    <text evidence="5">The sequence shown here is derived from an EMBL/GenBank/DDBJ whole genome shotgun (WGS) entry which is preliminary data.</text>
</comment>
<dbReference type="InterPro" id="IPR000792">
    <property type="entry name" value="Tscrpt_reg_LuxR_C"/>
</dbReference>
<dbReference type="Pfam" id="PF00196">
    <property type="entry name" value="GerE"/>
    <property type="match status" value="1"/>
</dbReference>
<keyword evidence="3" id="KW-0804">Transcription</keyword>
<gene>
    <name evidence="5" type="ORF">ABJI51_41045</name>
</gene>
<organism evidence="5 6">
    <name type="scientific">Amycolatopsis melonis</name>
    <dbReference type="NCBI Taxonomy" id="3156488"/>
    <lineage>
        <taxon>Bacteria</taxon>
        <taxon>Bacillati</taxon>
        <taxon>Actinomycetota</taxon>
        <taxon>Actinomycetes</taxon>
        <taxon>Pseudonocardiales</taxon>
        <taxon>Pseudonocardiaceae</taxon>
        <taxon>Amycolatopsis</taxon>
    </lineage>
</organism>
<dbReference type="InterPro" id="IPR016032">
    <property type="entry name" value="Sig_transdc_resp-reg_C-effctor"/>
</dbReference>
<evidence type="ECO:0000313" key="5">
    <source>
        <dbReference type="EMBL" id="MEQ0565503.1"/>
    </source>
</evidence>
<evidence type="ECO:0000256" key="3">
    <source>
        <dbReference type="ARBA" id="ARBA00023163"/>
    </source>
</evidence>
<dbReference type="EMBL" id="JBDZYD010000020">
    <property type="protein sequence ID" value="MEQ0565503.1"/>
    <property type="molecule type" value="Genomic_DNA"/>
</dbReference>
<dbReference type="PANTHER" id="PTHR43214">
    <property type="entry name" value="TWO-COMPONENT RESPONSE REGULATOR"/>
    <property type="match status" value="1"/>
</dbReference>
<dbReference type="InterPro" id="IPR036388">
    <property type="entry name" value="WH-like_DNA-bd_sf"/>
</dbReference>
<evidence type="ECO:0000256" key="1">
    <source>
        <dbReference type="ARBA" id="ARBA00023015"/>
    </source>
</evidence>
<accession>A0ABV0LT61</accession>
<keyword evidence="6" id="KW-1185">Reference proteome</keyword>
<dbReference type="PANTHER" id="PTHR43214:SF24">
    <property type="entry name" value="TRANSCRIPTIONAL REGULATORY PROTEIN NARL-RELATED"/>
    <property type="match status" value="1"/>
</dbReference>
<name>A0ABV0LT61_9PSEU</name>
<dbReference type="PRINTS" id="PR00038">
    <property type="entry name" value="HTHLUXR"/>
</dbReference>
<evidence type="ECO:0000259" key="4">
    <source>
        <dbReference type="PROSITE" id="PS50043"/>
    </source>
</evidence>
<proteinExistence type="predicted"/>
<sequence>MNPTLTERPPVVLAADRAGGAASLLASATTEVVVMTVLAPGAPDPIAPLRRIDLDNLGRGVRYRVLVPDRARLDPAVATRLAALVRAGAVVRTVAQVPSSALVVDRTVAVLPARRPASGVTAVHLPAVVTTVVELFERLWSGATPFVSAGSAGEAGLTARQRELLTLLSEGCTDDTVAARLDLSVRTVRRMVSDLMNQLGARSRFQAGVKAADRGWLLERAS</sequence>
<dbReference type="Proteomes" id="UP001440984">
    <property type="component" value="Unassembled WGS sequence"/>
</dbReference>
<protein>
    <submittedName>
        <fullName evidence="5">LuxR C-terminal-related transcriptional regulator</fullName>
    </submittedName>
</protein>
<reference evidence="5 6" key="1">
    <citation type="submission" date="2024-05" db="EMBL/GenBank/DDBJ databases">
        <authorList>
            <person name="Zhao H."/>
            <person name="Xu Y."/>
            <person name="Lin S."/>
            <person name="Spain J.C."/>
            <person name="Zhou N.-Y."/>
        </authorList>
    </citation>
    <scope>NUCLEOTIDE SEQUENCE [LARGE SCALE GENOMIC DNA]</scope>
    <source>
        <strain evidence="5 6">NEAU-NG30</strain>
    </source>
</reference>
<dbReference type="SUPFAM" id="SSF46894">
    <property type="entry name" value="C-terminal effector domain of the bipartite response regulators"/>
    <property type="match status" value="1"/>
</dbReference>
<evidence type="ECO:0000313" key="6">
    <source>
        <dbReference type="Proteomes" id="UP001440984"/>
    </source>
</evidence>
<dbReference type="Gene3D" id="1.10.10.10">
    <property type="entry name" value="Winged helix-like DNA-binding domain superfamily/Winged helix DNA-binding domain"/>
    <property type="match status" value="1"/>
</dbReference>
<keyword evidence="1" id="KW-0805">Transcription regulation</keyword>
<dbReference type="CDD" id="cd06170">
    <property type="entry name" value="LuxR_C_like"/>
    <property type="match status" value="1"/>
</dbReference>